<reference evidence="1" key="1">
    <citation type="journal article" date="2014" name="Front. Microbiol.">
        <title>High frequency of phylogenetically diverse reductive dehalogenase-homologous genes in deep subseafloor sedimentary metagenomes.</title>
        <authorList>
            <person name="Kawai M."/>
            <person name="Futagami T."/>
            <person name="Toyoda A."/>
            <person name="Takaki Y."/>
            <person name="Nishi S."/>
            <person name="Hori S."/>
            <person name="Arai W."/>
            <person name="Tsubouchi T."/>
            <person name="Morono Y."/>
            <person name="Uchiyama I."/>
            <person name="Ito T."/>
            <person name="Fujiyama A."/>
            <person name="Inagaki F."/>
            <person name="Takami H."/>
        </authorList>
    </citation>
    <scope>NUCLEOTIDE SEQUENCE</scope>
    <source>
        <strain evidence="1">Expedition CK06-06</strain>
    </source>
</reference>
<name>X0XRU4_9ZZZZ</name>
<dbReference type="AlphaFoldDB" id="X0XRU4"/>
<evidence type="ECO:0000313" key="1">
    <source>
        <dbReference type="EMBL" id="GAG39383.1"/>
    </source>
</evidence>
<sequence length="54" mass="6189">MKITVTAQEILDAGVWDEFCEEFGINVWAINEGRMDSDEEFTLTGEQAKRFGFL</sequence>
<proteinExistence type="predicted"/>
<accession>X0XRU4</accession>
<comment type="caution">
    <text evidence="1">The sequence shown here is derived from an EMBL/GenBank/DDBJ whole genome shotgun (WGS) entry which is preliminary data.</text>
</comment>
<protein>
    <submittedName>
        <fullName evidence="1">Uncharacterized protein</fullName>
    </submittedName>
</protein>
<dbReference type="EMBL" id="BARS01044740">
    <property type="protein sequence ID" value="GAG39383.1"/>
    <property type="molecule type" value="Genomic_DNA"/>
</dbReference>
<gene>
    <name evidence="1" type="ORF">S01H1_67537</name>
</gene>
<organism evidence="1">
    <name type="scientific">marine sediment metagenome</name>
    <dbReference type="NCBI Taxonomy" id="412755"/>
    <lineage>
        <taxon>unclassified sequences</taxon>
        <taxon>metagenomes</taxon>
        <taxon>ecological metagenomes</taxon>
    </lineage>
</organism>